<keyword evidence="3" id="KW-1185">Reference proteome</keyword>
<evidence type="ECO:0000313" key="2">
    <source>
        <dbReference type="EMBL" id="ACQ80893.1"/>
    </source>
</evidence>
<dbReference type="Gene3D" id="1.20.58.840">
    <property type="match status" value="1"/>
</dbReference>
<reference evidence="2 3" key="1">
    <citation type="journal article" date="2009" name="Stand. Genomic Sci.">
        <title>Complete genome sequence of Beutenbergia cavernae type strain (HKI 0122).</title>
        <authorList>
            <person name="Land M."/>
            <person name="Pukall R."/>
            <person name="Abt B."/>
            <person name="Goker M."/>
            <person name="Rohde M."/>
            <person name="Glavina Del Rio T."/>
            <person name="Tice H."/>
            <person name="Copeland A."/>
            <person name="Cheng J.F."/>
            <person name="Lucas S."/>
            <person name="Chen F."/>
            <person name="Nolan M."/>
            <person name="Bruce D."/>
            <person name="Goodwin L."/>
            <person name="Pitluck S."/>
            <person name="Ivanova N."/>
            <person name="Mavromatis K."/>
            <person name="Ovchinnikova G."/>
            <person name="Pati A."/>
            <person name="Chen A."/>
            <person name="Palaniappan K."/>
            <person name="Hauser L."/>
            <person name="Chang Y.J."/>
            <person name="Jefferies C.C."/>
            <person name="Saunders E."/>
            <person name="Brettin T."/>
            <person name="Detter J.C."/>
            <person name="Han C."/>
            <person name="Chain P."/>
            <person name="Bristow J."/>
            <person name="Eisen J.A."/>
            <person name="Markowitz V."/>
            <person name="Hugenholtz P."/>
            <person name="Kyrpides N.C."/>
            <person name="Klenk H.P."/>
            <person name="Lapidus A."/>
        </authorList>
    </citation>
    <scope>NUCLEOTIDE SEQUENCE [LARGE SCALE GENOMIC DNA]</scope>
    <source>
        <strain evidence="3">ATCC BAA-8 / DSM 12333 / NBRC 16432</strain>
    </source>
</reference>
<dbReference type="eggNOG" id="COG0510">
    <property type="taxonomic scope" value="Bacteria"/>
</dbReference>
<dbReference type="AlphaFoldDB" id="C5BXL0"/>
<evidence type="ECO:0000259" key="1">
    <source>
        <dbReference type="Pfam" id="PF01636"/>
    </source>
</evidence>
<protein>
    <submittedName>
        <fullName evidence="2">Aminoglycoside phosphotransferase</fullName>
    </submittedName>
</protein>
<proteinExistence type="predicted"/>
<keyword evidence="2" id="KW-0808">Transferase</keyword>
<dbReference type="Gene3D" id="1.10.510.10">
    <property type="entry name" value="Transferase(Phosphotransferase) domain 1"/>
    <property type="match status" value="1"/>
</dbReference>
<evidence type="ECO:0000313" key="3">
    <source>
        <dbReference type="Proteomes" id="UP000007962"/>
    </source>
</evidence>
<dbReference type="GO" id="GO:0016740">
    <property type="term" value="F:transferase activity"/>
    <property type="evidence" value="ECO:0007669"/>
    <property type="project" value="UniProtKB-KW"/>
</dbReference>
<dbReference type="EMBL" id="CP001618">
    <property type="protein sequence ID" value="ACQ80893.1"/>
    <property type="molecule type" value="Genomic_DNA"/>
</dbReference>
<dbReference type="InterPro" id="IPR011009">
    <property type="entry name" value="Kinase-like_dom_sf"/>
</dbReference>
<name>C5BXL0_BEUC1</name>
<dbReference type="RefSeq" id="WP_015883133.1">
    <property type="nucleotide sequence ID" value="NC_012669.1"/>
</dbReference>
<dbReference type="InterPro" id="IPR002575">
    <property type="entry name" value="Aminoglycoside_PTrfase"/>
</dbReference>
<dbReference type="SUPFAM" id="SSF56112">
    <property type="entry name" value="Protein kinase-like (PK-like)"/>
    <property type="match status" value="1"/>
</dbReference>
<feature type="domain" description="Aminoglycoside phosphotransferase" evidence="1">
    <location>
        <begin position="67"/>
        <end position="280"/>
    </location>
</feature>
<dbReference type="Proteomes" id="UP000007962">
    <property type="component" value="Chromosome"/>
</dbReference>
<dbReference type="KEGG" id="bcv:Bcav_2648"/>
<dbReference type="Gene3D" id="3.30.200.20">
    <property type="entry name" value="Phosphorylase Kinase, domain 1"/>
    <property type="match status" value="1"/>
</dbReference>
<organism evidence="2 3">
    <name type="scientific">Beutenbergia cavernae (strain ATCC BAA-8 / DSM 12333 / CCUG 43141 / JCM 11478 / NBRC 16432 / NCIMB 13614 / HKI 0122)</name>
    <dbReference type="NCBI Taxonomy" id="471853"/>
    <lineage>
        <taxon>Bacteria</taxon>
        <taxon>Bacillati</taxon>
        <taxon>Actinomycetota</taxon>
        <taxon>Actinomycetes</taxon>
        <taxon>Micrococcales</taxon>
        <taxon>Beutenbergiaceae</taxon>
        <taxon>Beutenbergia</taxon>
    </lineage>
</organism>
<accession>C5BXL0</accession>
<sequence length="328" mass="35406">MFTPPPEIPDERAARAVRVGWDLDVVDVAYAPVGFGSHHWNVRTRDGGRHFLTMDDLRAKRTHADEPLAEPRRRLVAALVTARHLRDAGLEFVIAPERSVLGRVCLDGEDEFVAALYPFVEGRTHAYGAYPDPAARDAVVRLLVRLHGVGRTTAPLALPDDLTIPSRAGLEGALAGHAPPSAPGPFTDVAAEALATHAAAVLDGLARYDALTTRLDASRFVLTHGEPHAANTITTASGPVLIDWDTAAFAPPERDLWSLVDQDPGIADDYEARTGTAVEPAAVELYRLRWDLAEVALYTAQFRAAHVASDDTRTAWDGLQESLSVLAT</sequence>
<gene>
    <name evidence="2" type="ordered locus">Bcav_2648</name>
</gene>
<dbReference type="Pfam" id="PF01636">
    <property type="entry name" value="APH"/>
    <property type="match status" value="1"/>
</dbReference>
<dbReference type="HOGENOM" id="CLU_068889_0_0_11"/>
<dbReference type="STRING" id="471853.Bcav_2648"/>